<dbReference type="PROSITE" id="PS51352">
    <property type="entry name" value="THIOREDOXIN_2"/>
    <property type="match status" value="1"/>
</dbReference>
<comment type="subcellular location">
    <subcellularLocation>
        <location evidence="1">Cell envelope</location>
    </subcellularLocation>
</comment>
<organism evidence="7 8">
    <name type="scientific">Ferrimonas balearica (strain DSM 9799 / CCM 4581 / KCTC 23876 / PAT)</name>
    <dbReference type="NCBI Taxonomy" id="550540"/>
    <lineage>
        <taxon>Bacteria</taxon>
        <taxon>Pseudomonadati</taxon>
        <taxon>Pseudomonadota</taxon>
        <taxon>Gammaproteobacteria</taxon>
        <taxon>Alteromonadales</taxon>
        <taxon>Ferrimonadaceae</taxon>
        <taxon>Ferrimonas</taxon>
    </lineage>
</organism>
<dbReference type="Proteomes" id="UP000006683">
    <property type="component" value="Chromosome"/>
</dbReference>
<keyword evidence="3" id="KW-1015">Disulfide bond</keyword>
<dbReference type="InterPro" id="IPR000866">
    <property type="entry name" value="AhpC/TSA"/>
</dbReference>
<dbReference type="Pfam" id="PF00578">
    <property type="entry name" value="AhpC-TSA"/>
    <property type="match status" value="1"/>
</dbReference>
<reference evidence="7 8" key="1">
    <citation type="journal article" date="2010" name="Stand. Genomic Sci.">
        <title>Complete genome sequence of Ferrimonas balearica type strain (PAT).</title>
        <authorList>
            <person name="Nolan M."/>
            <person name="Sikorski J."/>
            <person name="Davenport K."/>
            <person name="Lucas S."/>
            <person name="Glavina Del Rio T."/>
            <person name="Tice H."/>
            <person name="Cheng J."/>
            <person name="Goodwin L."/>
            <person name="Pitluck S."/>
            <person name="Liolios K."/>
            <person name="Ivanova N."/>
            <person name="Mavromatis K."/>
            <person name="Ovchinnikova G."/>
            <person name="Pati A."/>
            <person name="Chen A."/>
            <person name="Palaniappan K."/>
            <person name="Land M."/>
            <person name="Hauser L."/>
            <person name="Chang Y."/>
            <person name="Jeffries C."/>
            <person name="Tapia R."/>
            <person name="Brettin T."/>
            <person name="Detter J."/>
            <person name="Han C."/>
            <person name="Yasawong M."/>
            <person name="Rohde M."/>
            <person name="Tindall B."/>
            <person name="Goker M."/>
            <person name="Woyke T."/>
            <person name="Bristow J."/>
            <person name="Eisen J."/>
            <person name="Markowitz V."/>
            <person name="Hugenholtz P."/>
            <person name="Kyrpides N."/>
            <person name="Klenk H."/>
            <person name="Lapidus A."/>
        </authorList>
    </citation>
    <scope>NUCLEOTIDE SEQUENCE [LARGE SCALE GENOMIC DNA]</scope>
    <source>
        <strain evidence="8">DSM 9799 / CCM 4581 / KCTC 23876 / PAT</strain>
    </source>
</reference>
<dbReference type="InterPro" id="IPR050553">
    <property type="entry name" value="Thioredoxin_ResA/DsbE_sf"/>
</dbReference>
<dbReference type="Gene3D" id="3.40.30.10">
    <property type="entry name" value="Glutaredoxin"/>
    <property type="match status" value="1"/>
</dbReference>
<dbReference type="EMBL" id="CP002209">
    <property type="protein sequence ID" value="ADN75868.1"/>
    <property type="molecule type" value="Genomic_DNA"/>
</dbReference>
<dbReference type="eggNOG" id="COG0526">
    <property type="taxonomic scope" value="Bacteria"/>
</dbReference>
<evidence type="ECO:0000256" key="1">
    <source>
        <dbReference type="ARBA" id="ARBA00004196"/>
    </source>
</evidence>
<dbReference type="KEGG" id="fbl:Fbal_1664"/>
<dbReference type="PANTHER" id="PTHR42852">
    <property type="entry name" value="THIOL:DISULFIDE INTERCHANGE PROTEIN DSBE"/>
    <property type="match status" value="1"/>
</dbReference>
<dbReference type="HOGENOM" id="CLU_042529_11_0_6"/>
<dbReference type="RefSeq" id="WP_013345174.1">
    <property type="nucleotide sequence ID" value="NC_014541.1"/>
</dbReference>
<dbReference type="PROSITE" id="PS00194">
    <property type="entry name" value="THIOREDOXIN_1"/>
    <property type="match status" value="1"/>
</dbReference>
<dbReference type="GO" id="GO:0016209">
    <property type="term" value="F:antioxidant activity"/>
    <property type="evidence" value="ECO:0007669"/>
    <property type="project" value="InterPro"/>
</dbReference>
<evidence type="ECO:0000313" key="7">
    <source>
        <dbReference type="EMBL" id="ADN75868.1"/>
    </source>
</evidence>
<dbReference type="GO" id="GO:0015036">
    <property type="term" value="F:disulfide oxidoreductase activity"/>
    <property type="evidence" value="ECO:0007669"/>
    <property type="project" value="UniProtKB-ARBA"/>
</dbReference>
<evidence type="ECO:0000256" key="5">
    <source>
        <dbReference type="SAM" id="SignalP"/>
    </source>
</evidence>
<gene>
    <name evidence="7" type="ordered locus">Fbal_1664</name>
</gene>
<evidence type="ECO:0000313" key="8">
    <source>
        <dbReference type="Proteomes" id="UP000006683"/>
    </source>
</evidence>
<proteinExistence type="predicted"/>
<accession>E1SQS0</accession>
<evidence type="ECO:0000256" key="2">
    <source>
        <dbReference type="ARBA" id="ARBA00022748"/>
    </source>
</evidence>
<keyword evidence="4" id="KW-0676">Redox-active center</keyword>
<sequence length="198" mass="21903">MRLSALALGLALTLSLPAGATSHLEKAYNTGEPIMKPMVLSRLIEFTQARKVPDLSFNNEAGEPVSLTQYQGDVVLLNLWATWCGPCRKELPEMEALRQHFAGKGLTVVPLNIDQEGELPADVRALLTKLDLPELNTLYDPEHTIGNTVPVNVVPATYLFDGEGHLVGFVRGYLDWEAKGVIPYLEKFVDKYQHPHKG</sequence>
<feature type="domain" description="Thioredoxin" evidence="6">
    <location>
        <begin position="46"/>
        <end position="194"/>
    </location>
</feature>
<keyword evidence="8" id="KW-1185">Reference proteome</keyword>
<evidence type="ECO:0000256" key="3">
    <source>
        <dbReference type="ARBA" id="ARBA00023157"/>
    </source>
</evidence>
<keyword evidence="5" id="KW-0732">Signal</keyword>
<dbReference type="GeneID" id="67181872"/>
<dbReference type="InterPro" id="IPR017937">
    <property type="entry name" value="Thioredoxin_CS"/>
</dbReference>
<dbReference type="GO" id="GO:0017004">
    <property type="term" value="P:cytochrome complex assembly"/>
    <property type="evidence" value="ECO:0007669"/>
    <property type="project" value="UniProtKB-KW"/>
</dbReference>
<dbReference type="CDD" id="cd02966">
    <property type="entry name" value="TlpA_like_family"/>
    <property type="match status" value="1"/>
</dbReference>
<dbReference type="AlphaFoldDB" id="E1SQS0"/>
<keyword evidence="2" id="KW-0201">Cytochrome c-type biogenesis</keyword>
<dbReference type="PANTHER" id="PTHR42852:SF6">
    <property type="entry name" value="THIOL:DISULFIDE INTERCHANGE PROTEIN DSBE"/>
    <property type="match status" value="1"/>
</dbReference>
<dbReference type="InterPro" id="IPR013766">
    <property type="entry name" value="Thioredoxin_domain"/>
</dbReference>
<feature type="chain" id="PRO_5003151484" evidence="5">
    <location>
        <begin position="21"/>
        <end position="198"/>
    </location>
</feature>
<dbReference type="STRING" id="550540.Fbal_1664"/>
<evidence type="ECO:0000259" key="6">
    <source>
        <dbReference type="PROSITE" id="PS51352"/>
    </source>
</evidence>
<name>E1SQS0_FERBD</name>
<dbReference type="InterPro" id="IPR036249">
    <property type="entry name" value="Thioredoxin-like_sf"/>
</dbReference>
<protein>
    <submittedName>
        <fullName evidence="7">Alkyl hydroperoxide reductase/ Thiol specific antioxidant/ Mal allergen</fullName>
    </submittedName>
</protein>
<dbReference type="OrthoDB" id="9799347at2"/>
<dbReference type="SUPFAM" id="SSF52833">
    <property type="entry name" value="Thioredoxin-like"/>
    <property type="match status" value="1"/>
</dbReference>
<dbReference type="GO" id="GO:0030313">
    <property type="term" value="C:cell envelope"/>
    <property type="evidence" value="ECO:0007669"/>
    <property type="project" value="UniProtKB-SubCell"/>
</dbReference>
<evidence type="ECO:0000256" key="4">
    <source>
        <dbReference type="ARBA" id="ARBA00023284"/>
    </source>
</evidence>
<feature type="signal peptide" evidence="5">
    <location>
        <begin position="1"/>
        <end position="20"/>
    </location>
</feature>